<keyword evidence="14" id="KW-0406">Ion transport</keyword>
<accession>A0A8K0MJN4</accession>
<dbReference type="InterPro" id="IPR006122">
    <property type="entry name" value="HMA_Cu_ion-bd"/>
</dbReference>
<name>A0A8K0MJN4_9ROSA</name>
<dbReference type="PRINTS" id="PR00119">
    <property type="entry name" value="CATATPASE"/>
</dbReference>
<keyword evidence="11" id="KW-1278">Translocase</keyword>
<dbReference type="CDD" id="cd02094">
    <property type="entry name" value="P-type_ATPase_Cu-like"/>
    <property type="match status" value="1"/>
</dbReference>
<feature type="region of interest" description="Disordered" evidence="19">
    <location>
        <begin position="28"/>
        <end position="47"/>
    </location>
</feature>
<dbReference type="PRINTS" id="PR00942">
    <property type="entry name" value="CUATPASEI"/>
</dbReference>
<evidence type="ECO:0000313" key="22">
    <source>
        <dbReference type="Proteomes" id="UP000796880"/>
    </source>
</evidence>
<evidence type="ECO:0000256" key="2">
    <source>
        <dbReference type="ARBA" id="ARBA00006024"/>
    </source>
</evidence>
<dbReference type="SUPFAM" id="SSF81665">
    <property type="entry name" value="Calcium ATPase, transmembrane domain M"/>
    <property type="match status" value="1"/>
</dbReference>
<dbReference type="OrthoDB" id="432719at2759"/>
<evidence type="ECO:0000256" key="9">
    <source>
        <dbReference type="ARBA" id="ARBA00022796"/>
    </source>
</evidence>
<dbReference type="FunFam" id="3.40.50.1000:FF:000031">
    <property type="entry name" value="Probable copper-transporting ATPase HMA5"/>
    <property type="match status" value="1"/>
</dbReference>
<dbReference type="SFLD" id="SFLDS00003">
    <property type="entry name" value="Haloacid_Dehalogenase"/>
    <property type="match status" value="1"/>
</dbReference>
<keyword evidence="22" id="KW-1185">Reference proteome</keyword>
<dbReference type="InterPro" id="IPR023298">
    <property type="entry name" value="ATPase_P-typ_TM_dom_sf"/>
</dbReference>
<dbReference type="SUPFAM" id="SSF81653">
    <property type="entry name" value="Calcium ATPase, transduction domain A"/>
    <property type="match status" value="1"/>
</dbReference>
<keyword evidence="10 18" id="KW-0067">ATP-binding</keyword>
<dbReference type="PROSITE" id="PS50846">
    <property type="entry name" value="HMA_2"/>
    <property type="match status" value="3"/>
</dbReference>
<organism evidence="21 22">
    <name type="scientific">Rhamnella rubrinervis</name>
    <dbReference type="NCBI Taxonomy" id="2594499"/>
    <lineage>
        <taxon>Eukaryota</taxon>
        <taxon>Viridiplantae</taxon>
        <taxon>Streptophyta</taxon>
        <taxon>Embryophyta</taxon>
        <taxon>Tracheophyta</taxon>
        <taxon>Spermatophyta</taxon>
        <taxon>Magnoliopsida</taxon>
        <taxon>eudicotyledons</taxon>
        <taxon>Gunneridae</taxon>
        <taxon>Pentapetalae</taxon>
        <taxon>rosids</taxon>
        <taxon>fabids</taxon>
        <taxon>Rosales</taxon>
        <taxon>Rhamnaceae</taxon>
        <taxon>rhamnoid group</taxon>
        <taxon>Rhamneae</taxon>
        <taxon>Rhamnella</taxon>
    </lineage>
</organism>
<dbReference type="PANTHER" id="PTHR46594:SF4">
    <property type="entry name" value="P-TYPE CATION-TRANSPORTING ATPASE"/>
    <property type="match status" value="1"/>
</dbReference>
<keyword evidence="15 18" id="KW-0472">Membrane</keyword>
<dbReference type="SFLD" id="SFLDF00027">
    <property type="entry name" value="p-type_atpase"/>
    <property type="match status" value="1"/>
</dbReference>
<dbReference type="InterPro" id="IPR008250">
    <property type="entry name" value="ATPase_P-typ_transduc_dom_A_sf"/>
</dbReference>
<dbReference type="Gene3D" id="3.30.70.100">
    <property type="match status" value="3"/>
</dbReference>
<dbReference type="InterPro" id="IPR036163">
    <property type="entry name" value="HMA_dom_sf"/>
</dbReference>
<dbReference type="Gene3D" id="3.40.50.1000">
    <property type="entry name" value="HAD superfamily/HAD-like"/>
    <property type="match status" value="1"/>
</dbReference>
<protein>
    <recommendedName>
        <fullName evidence="3">P-type Cu(+) transporter</fullName>
        <ecNumber evidence="3">7.2.2.8</ecNumber>
    </recommendedName>
    <alternativeName>
        <fullName evidence="17">Protein HEAVY METAL ATPASE 5</fullName>
    </alternativeName>
</protein>
<evidence type="ECO:0000256" key="12">
    <source>
        <dbReference type="ARBA" id="ARBA00022989"/>
    </source>
</evidence>
<gene>
    <name evidence="21" type="ORF">FNV43_RR09264</name>
</gene>
<sequence length="993" mass="108073">MSERSFMATKFIPVSCICNGSNLGSMSPRPHYPSMPRYPNGLSPKQNREDGSVLKVVFQVTGMTCSACATSVEKSVKRLPGIREATVDVVTNRAHVFFYPSSVTEESIREAIEDVGFQATWVQEETDIDKPIQVCRIRINGMTCTSCSSTVESALQALRGVQSSNVALATEEAEVYYDPKVVSYNQLLQTVEDSGFEAILISIGEDISKIDIEIQGIKTDHSMGTVTKSLRALPGVQDVDVFPQLNKISISYKPDTTGPRIFIEVIESTGSSHFKAMIYPQGRGRDSHRQQEIKQYFTYFLWSLIFTVPVFLTSMVLMYIPGIKRVLDAKVVNKLTIGEILRWELSTPVQFIIGRRFYIGSYKALRHGSPNMDVLVALGTNAAYFYSVYTLLRAALSRDFEGTDFFETSAMLITFILLGKYLEVLAKGKTSEAIAKLMDLAPDIATLLTLDEEGNVIREQEIDSRLMQKNDVIKIVPGAKVASDGLVIWGESHVNESMITGEAKPVTKRKGDTVIGGTVNENGVLHIKATSVGSESALSQIVRLVESAQMAKAPVQKFADRISKYFVPMVITLSISTWFAWFLAGDLHSYPHSWIPSSMDSFELALQFGISVVVIACPCALGLATPTAVMVGTGVGASQGVLIKGGQALESAHKVNCIVFDKTGTLTVGKPVVVNTRLLKEMLPREFYEIVAATEVNSEHPLAKAIIEYAKKLREDQEKPVWPEVQDFVSLTGQGVKAIVRNKEIIVGNKSLMLESNISIPMDAEEALAEAEGMAQTGIIVSIDREVAGVIAISDPLKPGAREVISILKSMKVKSIVVTGDNWGTANSIAKEVGIEAVIAEAKPEQKAEKVKDLQASGYTVAMVGDGINDSPALVAADVGMAIGAGTDIAIEAADIVLMKSNLEDVITAIDLSRRTFFRIRMNYMWALGYNVLGIPIAAGALFPSTGFRLPPWIAGAAMAASSVSVVCCSLLLKNYRRPKKLDNLGIQGIRIE</sequence>
<evidence type="ECO:0000256" key="14">
    <source>
        <dbReference type="ARBA" id="ARBA00023065"/>
    </source>
</evidence>
<feature type="transmembrane region" description="Helical" evidence="18">
    <location>
        <begin position="950"/>
        <end position="973"/>
    </location>
</feature>
<evidence type="ECO:0000256" key="19">
    <source>
        <dbReference type="SAM" id="MobiDB-lite"/>
    </source>
</evidence>
<keyword evidence="5 18" id="KW-0812">Transmembrane</keyword>
<keyword evidence="4" id="KW-0813">Transport</keyword>
<evidence type="ECO:0000256" key="15">
    <source>
        <dbReference type="ARBA" id="ARBA00023136"/>
    </source>
</evidence>
<dbReference type="FunFam" id="3.30.70.100:FF:000001">
    <property type="entry name" value="ATPase copper transporting beta"/>
    <property type="match status" value="1"/>
</dbReference>
<dbReference type="FunFam" id="3.30.70.100:FF:000033">
    <property type="entry name" value="Copper-transporting ATPase HMA5"/>
    <property type="match status" value="1"/>
</dbReference>
<dbReference type="GO" id="GO:0005507">
    <property type="term" value="F:copper ion binding"/>
    <property type="evidence" value="ECO:0007669"/>
    <property type="project" value="InterPro"/>
</dbReference>
<comment type="catalytic activity">
    <reaction evidence="16">
        <text>Cu(+)(in) + ATP + H2O = Cu(+)(out) + ADP + phosphate + H(+)</text>
        <dbReference type="Rhea" id="RHEA:25792"/>
        <dbReference type="ChEBI" id="CHEBI:15377"/>
        <dbReference type="ChEBI" id="CHEBI:15378"/>
        <dbReference type="ChEBI" id="CHEBI:30616"/>
        <dbReference type="ChEBI" id="CHEBI:43474"/>
        <dbReference type="ChEBI" id="CHEBI:49552"/>
        <dbReference type="ChEBI" id="CHEBI:456216"/>
        <dbReference type="EC" id="7.2.2.8"/>
    </reaction>
</comment>
<dbReference type="SFLD" id="SFLDG00002">
    <property type="entry name" value="C1.7:_P-type_atpase_like"/>
    <property type="match status" value="1"/>
</dbReference>
<dbReference type="AlphaFoldDB" id="A0A8K0MJN4"/>
<dbReference type="PROSITE" id="PS01047">
    <property type="entry name" value="HMA_1"/>
    <property type="match status" value="2"/>
</dbReference>
<comment type="subcellular location">
    <subcellularLocation>
        <location evidence="1">Membrane</location>
        <topology evidence="1">Multi-pass membrane protein</topology>
    </subcellularLocation>
</comment>
<dbReference type="GO" id="GO:0016887">
    <property type="term" value="F:ATP hydrolysis activity"/>
    <property type="evidence" value="ECO:0007669"/>
    <property type="project" value="InterPro"/>
</dbReference>
<feature type="transmembrane region" description="Helical" evidence="18">
    <location>
        <begin position="299"/>
        <end position="320"/>
    </location>
</feature>
<evidence type="ECO:0000256" key="1">
    <source>
        <dbReference type="ARBA" id="ARBA00004141"/>
    </source>
</evidence>
<evidence type="ECO:0000256" key="17">
    <source>
        <dbReference type="ARBA" id="ARBA00077729"/>
    </source>
</evidence>
<keyword evidence="8 18" id="KW-0547">Nucleotide-binding</keyword>
<keyword evidence="6 18" id="KW-0479">Metal-binding</keyword>
<proteinExistence type="inferred from homology"/>
<comment type="similarity">
    <text evidence="2 18">Belongs to the cation transport ATPase (P-type) (TC 3.A.3) family. Type IB subfamily.</text>
</comment>
<dbReference type="CDD" id="cd00371">
    <property type="entry name" value="HMA"/>
    <property type="match status" value="3"/>
</dbReference>
<dbReference type="EMBL" id="VOIH02000004">
    <property type="protein sequence ID" value="KAF3448551.1"/>
    <property type="molecule type" value="Genomic_DNA"/>
</dbReference>
<dbReference type="EC" id="7.2.2.8" evidence="3"/>
<evidence type="ECO:0000259" key="20">
    <source>
        <dbReference type="PROSITE" id="PS50846"/>
    </source>
</evidence>
<evidence type="ECO:0000256" key="16">
    <source>
        <dbReference type="ARBA" id="ARBA00049289"/>
    </source>
</evidence>
<evidence type="ECO:0000256" key="6">
    <source>
        <dbReference type="ARBA" id="ARBA00022723"/>
    </source>
</evidence>
<dbReference type="Proteomes" id="UP000796880">
    <property type="component" value="Unassembled WGS sequence"/>
</dbReference>
<dbReference type="Pfam" id="PF00403">
    <property type="entry name" value="HMA"/>
    <property type="match status" value="2"/>
</dbReference>
<comment type="caution">
    <text evidence="21">The sequence shown here is derived from an EMBL/GenBank/DDBJ whole genome shotgun (WGS) entry which is preliminary data.</text>
</comment>
<feature type="transmembrane region" description="Helical" evidence="18">
    <location>
        <begin position="924"/>
        <end position="944"/>
    </location>
</feature>
<feature type="transmembrane region" description="Helical" evidence="18">
    <location>
        <begin position="565"/>
        <end position="584"/>
    </location>
</feature>
<evidence type="ECO:0000256" key="5">
    <source>
        <dbReference type="ARBA" id="ARBA00022692"/>
    </source>
</evidence>
<dbReference type="GO" id="GO:0005524">
    <property type="term" value="F:ATP binding"/>
    <property type="evidence" value="ECO:0007669"/>
    <property type="project" value="UniProtKB-UniRule"/>
</dbReference>
<dbReference type="SUPFAM" id="SSF55008">
    <property type="entry name" value="HMA, heavy metal-associated domain"/>
    <property type="match status" value="3"/>
</dbReference>
<dbReference type="InterPro" id="IPR023214">
    <property type="entry name" value="HAD_sf"/>
</dbReference>
<evidence type="ECO:0000256" key="7">
    <source>
        <dbReference type="ARBA" id="ARBA00022737"/>
    </source>
</evidence>
<dbReference type="Pfam" id="PF00122">
    <property type="entry name" value="E1-E2_ATPase"/>
    <property type="match status" value="1"/>
</dbReference>
<dbReference type="InterPro" id="IPR036412">
    <property type="entry name" value="HAD-like_sf"/>
</dbReference>
<keyword evidence="7" id="KW-0677">Repeat</keyword>
<dbReference type="PROSITE" id="PS00154">
    <property type="entry name" value="ATPASE_E1_E2"/>
    <property type="match status" value="1"/>
</dbReference>
<dbReference type="Gene3D" id="2.70.150.10">
    <property type="entry name" value="Calcium-transporting ATPase, cytoplasmic transduction domain A"/>
    <property type="match status" value="1"/>
</dbReference>
<evidence type="ECO:0000256" key="10">
    <source>
        <dbReference type="ARBA" id="ARBA00022840"/>
    </source>
</evidence>
<dbReference type="SUPFAM" id="SSF56784">
    <property type="entry name" value="HAD-like"/>
    <property type="match status" value="1"/>
</dbReference>
<evidence type="ECO:0000256" key="4">
    <source>
        <dbReference type="ARBA" id="ARBA00022448"/>
    </source>
</evidence>
<feature type="transmembrane region" description="Helical" evidence="18">
    <location>
        <begin position="374"/>
        <end position="396"/>
    </location>
</feature>
<dbReference type="InterPro" id="IPR044492">
    <property type="entry name" value="P_typ_ATPase_HD_dom"/>
</dbReference>
<evidence type="ECO:0000256" key="8">
    <source>
        <dbReference type="ARBA" id="ARBA00022741"/>
    </source>
</evidence>
<dbReference type="InterPro" id="IPR006121">
    <property type="entry name" value="HMA_dom"/>
</dbReference>
<evidence type="ECO:0000256" key="3">
    <source>
        <dbReference type="ARBA" id="ARBA00012517"/>
    </source>
</evidence>
<evidence type="ECO:0000256" key="18">
    <source>
        <dbReference type="RuleBase" id="RU362081"/>
    </source>
</evidence>
<feature type="domain" description="HMA" evidence="20">
    <location>
        <begin position="133"/>
        <end position="199"/>
    </location>
</feature>
<dbReference type="FunFam" id="2.70.150.10:FF:000002">
    <property type="entry name" value="Copper-transporting ATPase 1, putative"/>
    <property type="match status" value="1"/>
</dbReference>
<reference evidence="21" key="1">
    <citation type="submission" date="2020-03" db="EMBL/GenBank/DDBJ databases">
        <title>A high-quality chromosome-level genome assembly of a woody plant with both climbing and erect habits, Rhamnella rubrinervis.</title>
        <authorList>
            <person name="Lu Z."/>
            <person name="Yang Y."/>
            <person name="Zhu X."/>
            <person name="Sun Y."/>
        </authorList>
    </citation>
    <scope>NUCLEOTIDE SEQUENCE</scope>
    <source>
        <strain evidence="21">BYM</strain>
        <tissue evidence="21">Leaf</tissue>
    </source>
</reference>
<dbReference type="InterPro" id="IPR023299">
    <property type="entry name" value="ATPase_P-typ_cyto_dom_N"/>
</dbReference>
<dbReference type="InterPro" id="IPR017969">
    <property type="entry name" value="Heavy-metal-associated_CS"/>
</dbReference>
<dbReference type="NCBIfam" id="TIGR00003">
    <property type="entry name" value="copper ion binding protein"/>
    <property type="match status" value="2"/>
</dbReference>
<dbReference type="NCBIfam" id="TIGR01494">
    <property type="entry name" value="ATPase_P-type"/>
    <property type="match status" value="1"/>
</dbReference>
<dbReference type="InterPro" id="IPR001757">
    <property type="entry name" value="P_typ_ATPase"/>
</dbReference>
<feature type="domain" description="HMA" evidence="20">
    <location>
        <begin position="54"/>
        <end position="120"/>
    </location>
</feature>
<evidence type="ECO:0000256" key="11">
    <source>
        <dbReference type="ARBA" id="ARBA00022967"/>
    </source>
</evidence>
<evidence type="ECO:0000313" key="21">
    <source>
        <dbReference type="EMBL" id="KAF3448551.1"/>
    </source>
</evidence>
<dbReference type="NCBIfam" id="TIGR01525">
    <property type="entry name" value="ATPase-IB_hvy"/>
    <property type="match status" value="1"/>
</dbReference>
<dbReference type="Gene3D" id="3.40.1110.10">
    <property type="entry name" value="Calcium-transporting ATPase, cytoplasmic domain N"/>
    <property type="match status" value="2"/>
</dbReference>
<keyword evidence="9" id="KW-0187">Copper transport</keyword>
<keyword evidence="13" id="KW-0186">Copper</keyword>
<dbReference type="InterPro" id="IPR059000">
    <property type="entry name" value="ATPase_P-type_domA"/>
</dbReference>
<keyword evidence="12 18" id="KW-1133">Transmembrane helix</keyword>
<dbReference type="InterPro" id="IPR027256">
    <property type="entry name" value="P-typ_ATPase_IB"/>
</dbReference>
<dbReference type="Pfam" id="PF00702">
    <property type="entry name" value="Hydrolase"/>
    <property type="match status" value="1"/>
</dbReference>
<dbReference type="GO" id="GO:0140581">
    <property type="term" value="F:P-type monovalent copper transporter activity"/>
    <property type="evidence" value="ECO:0007669"/>
    <property type="project" value="UniProtKB-EC"/>
</dbReference>
<feature type="transmembrane region" description="Helical" evidence="18">
    <location>
        <begin position="604"/>
        <end position="624"/>
    </location>
</feature>
<feature type="domain" description="HMA" evidence="20">
    <location>
        <begin position="208"/>
        <end position="274"/>
    </location>
</feature>
<dbReference type="InterPro" id="IPR018303">
    <property type="entry name" value="ATPase_P-typ_P_site"/>
</dbReference>
<dbReference type="PANTHER" id="PTHR46594">
    <property type="entry name" value="P-TYPE CATION-TRANSPORTING ATPASE"/>
    <property type="match status" value="1"/>
</dbReference>
<dbReference type="GO" id="GO:0016020">
    <property type="term" value="C:membrane"/>
    <property type="evidence" value="ECO:0007669"/>
    <property type="project" value="UniProtKB-SubCell"/>
</dbReference>
<evidence type="ECO:0000256" key="13">
    <source>
        <dbReference type="ARBA" id="ARBA00023008"/>
    </source>
</evidence>